<evidence type="ECO:0000256" key="2">
    <source>
        <dbReference type="ARBA" id="ARBA00006003"/>
    </source>
</evidence>
<evidence type="ECO:0000256" key="6">
    <source>
        <dbReference type="ARBA" id="ARBA00022968"/>
    </source>
</evidence>
<keyword evidence="6" id="KW-0735">Signal-anchor</keyword>
<evidence type="ECO:0000256" key="4">
    <source>
        <dbReference type="ARBA" id="ARBA00022679"/>
    </source>
</evidence>
<keyword evidence="4" id="KW-0808">Transferase</keyword>
<evidence type="ECO:0000256" key="9">
    <source>
        <dbReference type="ARBA" id="ARBA00023034"/>
    </source>
</evidence>
<dbReference type="GO" id="GO:0000139">
    <property type="term" value="C:Golgi membrane"/>
    <property type="evidence" value="ECO:0007669"/>
    <property type="project" value="UniProtKB-SubCell"/>
</dbReference>
<reference evidence="16 17" key="1">
    <citation type="journal article" date="2019" name="Sci. Data">
        <title>Hybrid genome assembly and annotation of Danionella translucida.</title>
        <authorList>
            <person name="Kadobianskyi M."/>
            <person name="Schulze L."/>
            <person name="Schuelke M."/>
            <person name="Judkewitz B."/>
        </authorList>
    </citation>
    <scope>NUCLEOTIDE SEQUENCE [LARGE SCALE GENOMIC DNA]</scope>
    <source>
        <strain evidence="16 17">Bolton</strain>
    </source>
</reference>
<name>A0A553QYJ6_9TELE</name>
<comment type="subcellular location">
    <subcellularLocation>
        <location evidence="1">Golgi apparatus membrane</location>
        <topology evidence="1">Single-pass type II membrane protein</topology>
    </subcellularLocation>
</comment>
<gene>
    <name evidence="16" type="ORF">DNTS_004677</name>
</gene>
<comment type="catalytic activity">
    <reaction evidence="14">
        <text>a ganglioside GM1b (d18:1(4E)) + CMP-N-acetyl-beta-neuraminate = a ganglioside GD1alpha (d18:1(4E)) + CMP + H(+)</text>
        <dbReference type="Rhea" id="RHEA:41968"/>
        <dbReference type="ChEBI" id="CHEBI:15378"/>
        <dbReference type="ChEBI" id="CHEBI:57812"/>
        <dbReference type="ChEBI" id="CHEBI:60377"/>
        <dbReference type="ChEBI" id="CHEBI:78568"/>
        <dbReference type="ChEBI" id="CHEBI:78569"/>
    </reaction>
    <physiologicalReaction direction="left-to-right" evidence="14">
        <dbReference type="Rhea" id="RHEA:41969"/>
    </physiologicalReaction>
</comment>
<protein>
    <recommendedName>
        <fullName evidence="18">Alpha-N-acetyl-neuraminyl-2,3-beta-galactosyl-1, 3-N-acetyl-galactosaminide alpha-2,6-sialyltransferase</fullName>
    </recommendedName>
</protein>
<organism evidence="16 17">
    <name type="scientific">Danionella cerebrum</name>
    <dbReference type="NCBI Taxonomy" id="2873325"/>
    <lineage>
        <taxon>Eukaryota</taxon>
        <taxon>Metazoa</taxon>
        <taxon>Chordata</taxon>
        <taxon>Craniata</taxon>
        <taxon>Vertebrata</taxon>
        <taxon>Euteleostomi</taxon>
        <taxon>Actinopterygii</taxon>
        <taxon>Neopterygii</taxon>
        <taxon>Teleostei</taxon>
        <taxon>Ostariophysi</taxon>
        <taxon>Cypriniformes</taxon>
        <taxon>Danionidae</taxon>
        <taxon>Danioninae</taxon>
        <taxon>Danionella</taxon>
    </lineage>
</organism>
<keyword evidence="7" id="KW-0730">Sialic acid</keyword>
<evidence type="ECO:0000256" key="1">
    <source>
        <dbReference type="ARBA" id="ARBA00004323"/>
    </source>
</evidence>
<comment type="similarity">
    <text evidence="2">Belongs to the glycosyltransferase 29 family.</text>
</comment>
<keyword evidence="9" id="KW-0333">Golgi apparatus</keyword>
<keyword evidence="12" id="KW-1015">Disulfide bond</keyword>
<keyword evidence="13" id="KW-0325">Glycoprotein</keyword>
<evidence type="ECO:0000313" key="16">
    <source>
        <dbReference type="EMBL" id="TRY95039.1"/>
    </source>
</evidence>
<evidence type="ECO:0000256" key="14">
    <source>
        <dbReference type="ARBA" id="ARBA00043744"/>
    </source>
</evidence>
<keyword evidence="11 15" id="KW-0472">Membrane</keyword>
<comment type="caution">
    <text evidence="16">The sequence shown here is derived from an EMBL/GenBank/DDBJ whole genome shotgun (WGS) entry which is preliminary data.</text>
</comment>
<keyword evidence="10" id="KW-0443">Lipid metabolism</keyword>
<dbReference type="InterPro" id="IPR038578">
    <property type="entry name" value="GT29-like_sf"/>
</dbReference>
<dbReference type="STRING" id="623744.A0A553QYJ6"/>
<evidence type="ECO:0000256" key="11">
    <source>
        <dbReference type="ARBA" id="ARBA00023136"/>
    </source>
</evidence>
<evidence type="ECO:0000256" key="12">
    <source>
        <dbReference type="ARBA" id="ARBA00023157"/>
    </source>
</evidence>
<dbReference type="Pfam" id="PF00777">
    <property type="entry name" value="Glyco_transf_29"/>
    <property type="match status" value="1"/>
</dbReference>
<dbReference type="GO" id="GO:0001574">
    <property type="term" value="P:ganglioside biosynthetic process"/>
    <property type="evidence" value="ECO:0007669"/>
    <property type="project" value="TreeGrafter"/>
</dbReference>
<evidence type="ECO:0000256" key="13">
    <source>
        <dbReference type="ARBA" id="ARBA00023180"/>
    </source>
</evidence>
<dbReference type="Proteomes" id="UP000316079">
    <property type="component" value="Unassembled WGS sequence"/>
</dbReference>
<sequence length="289" mass="33349">MKSLRFHWICLFVLSLCLLIWYWHVIRSGFSVYIRGLPGYVKVLPKPHLKSNLLKVRCSSCAIVSSSGQLLGGGRGQEIDKEECVIRMNVAPTVGFEGDVGNRTSFRVISHTSVPYLVRQQRFFFTTEAETTYVIWGPEKNMRTDGKGKIFNTLVSLARKYPQAELYTVTREKVQECDAVFQNETGKNRMKSGAFLSTGFFTMILALEVCDRILVYGMIDGSYCSNSSHSFVPYHYYEPARLDECRMYRVHEHAKRGGHRFITEKLIYQRWATQGKLHFAFPRWKPPEN</sequence>
<dbReference type="PANTHER" id="PTHR45906:SF4">
    <property type="entry name" value="ALPHA-N-ACETYL-NEURAMINYL-2,3-BETA-GALACTOSYL-1,3-N-ACETYL-GALACTOSAMINIDE ALPHA-2,6-SIALYLTRANSFERASE"/>
    <property type="match status" value="1"/>
</dbReference>
<dbReference type="InterPro" id="IPR001675">
    <property type="entry name" value="Glyco_trans_29"/>
</dbReference>
<dbReference type="OrthoDB" id="10264956at2759"/>
<accession>A0A553QYJ6</accession>
<evidence type="ECO:0000256" key="3">
    <source>
        <dbReference type="ARBA" id="ARBA00022676"/>
    </source>
</evidence>
<evidence type="ECO:0000256" key="8">
    <source>
        <dbReference type="ARBA" id="ARBA00022989"/>
    </source>
</evidence>
<evidence type="ECO:0000256" key="10">
    <source>
        <dbReference type="ARBA" id="ARBA00023098"/>
    </source>
</evidence>
<dbReference type="GO" id="GO:0001665">
    <property type="term" value="F:alpha-N-acetylgalactosaminide alpha-2,6-sialyltransferase activity"/>
    <property type="evidence" value="ECO:0007669"/>
    <property type="project" value="TreeGrafter"/>
</dbReference>
<keyword evidence="5 15" id="KW-0812">Transmembrane</keyword>
<proteinExistence type="inferred from homology"/>
<feature type="transmembrane region" description="Helical" evidence="15">
    <location>
        <begin position="6"/>
        <end position="25"/>
    </location>
</feature>
<keyword evidence="8 15" id="KW-1133">Transmembrane helix</keyword>
<dbReference type="AlphaFoldDB" id="A0A553QYJ6"/>
<dbReference type="GO" id="GO:0009311">
    <property type="term" value="P:oligosaccharide metabolic process"/>
    <property type="evidence" value="ECO:0007669"/>
    <property type="project" value="TreeGrafter"/>
</dbReference>
<evidence type="ECO:0000256" key="15">
    <source>
        <dbReference type="SAM" id="Phobius"/>
    </source>
</evidence>
<dbReference type="PANTHER" id="PTHR45906">
    <property type="entry name" value="ALPHA-N-ACETYL-NEURAMINYL-2,3-BETA-GALACTOSYL-1, 3-N-ACETYL-GALACTOSAMINIDE ALPHA-2,6-SIALYLTRANSFERASE-LIKE"/>
    <property type="match status" value="1"/>
</dbReference>
<dbReference type="EMBL" id="SRMA01025411">
    <property type="protein sequence ID" value="TRY95039.1"/>
    <property type="molecule type" value="Genomic_DNA"/>
</dbReference>
<keyword evidence="3" id="KW-0328">Glycosyltransferase</keyword>
<evidence type="ECO:0000256" key="7">
    <source>
        <dbReference type="ARBA" id="ARBA00022981"/>
    </source>
</evidence>
<evidence type="ECO:0008006" key="18">
    <source>
        <dbReference type="Google" id="ProtNLM"/>
    </source>
</evidence>
<dbReference type="Gene3D" id="3.90.1480.20">
    <property type="entry name" value="Glycosyl transferase family 29"/>
    <property type="match status" value="1"/>
</dbReference>
<evidence type="ECO:0000256" key="5">
    <source>
        <dbReference type="ARBA" id="ARBA00022692"/>
    </source>
</evidence>
<keyword evidence="17" id="KW-1185">Reference proteome</keyword>
<evidence type="ECO:0000313" key="17">
    <source>
        <dbReference type="Proteomes" id="UP000316079"/>
    </source>
</evidence>